<evidence type="ECO:0000256" key="2">
    <source>
        <dbReference type="ARBA" id="ARBA00012438"/>
    </source>
</evidence>
<dbReference type="Proteomes" id="UP001596445">
    <property type="component" value="Unassembled WGS sequence"/>
</dbReference>
<keyword evidence="5" id="KW-0902">Two-component regulatory system</keyword>
<evidence type="ECO:0000256" key="3">
    <source>
        <dbReference type="ARBA" id="ARBA00022679"/>
    </source>
</evidence>
<comment type="caution">
    <text evidence="7">The sequence shown here is derived from an EMBL/GenBank/DDBJ whole genome shotgun (WGS) entry which is preliminary data.</text>
</comment>
<dbReference type="CDD" id="cd00075">
    <property type="entry name" value="HATPase"/>
    <property type="match status" value="1"/>
</dbReference>
<organism evidence="7 8">
    <name type="scientific">Halovenus salina</name>
    <dbReference type="NCBI Taxonomy" id="1510225"/>
    <lineage>
        <taxon>Archaea</taxon>
        <taxon>Methanobacteriati</taxon>
        <taxon>Methanobacteriota</taxon>
        <taxon>Stenosarchaea group</taxon>
        <taxon>Halobacteria</taxon>
        <taxon>Halobacteriales</taxon>
        <taxon>Haloarculaceae</taxon>
        <taxon>Halovenus</taxon>
    </lineage>
</organism>
<keyword evidence="4" id="KW-0418">Kinase</keyword>
<sequence>MFQNLVENAIDHVEEPTIHVGAEVHEEEVVFSVSDDGPGIPESQQERIFELFERGHRDGDGTGMGLAICDRILSRHGGDIWVESDDGTTFYFSLPR</sequence>
<dbReference type="InterPro" id="IPR036890">
    <property type="entry name" value="HATPase_C_sf"/>
</dbReference>
<dbReference type="EC" id="2.7.13.3" evidence="2"/>
<dbReference type="InterPro" id="IPR003594">
    <property type="entry name" value="HATPase_dom"/>
</dbReference>
<evidence type="ECO:0000313" key="8">
    <source>
        <dbReference type="Proteomes" id="UP001596445"/>
    </source>
</evidence>
<dbReference type="SUPFAM" id="SSF55874">
    <property type="entry name" value="ATPase domain of HSP90 chaperone/DNA topoisomerase II/histidine kinase"/>
    <property type="match status" value="1"/>
</dbReference>
<dbReference type="Pfam" id="PF02518">
    <property type="entry name" value="HATPase_c"/>
    <property type="match status" value="1"/>
</dbReference>
<keyword evidence="8" id="KW-1185">Reference proteome</keyword>
<dbReference type="InterPro" id="IPR005467">
    <property type="entry name" value="His_kinase_dom"/>
</dbReference>
<protein>
    <recommendedName>
        <fullName evidence="2">histidine kinase</fullName>
        <ecNumber evidence="2">2.7.13.3</ecNumber>
    </recommendedName>
</protein>
<accession>A0ABD5W4I7</accession>
<comment type="catalytic activity">
    <reaction evidence="1">
        <text>ATP + protein L-histidine = ADP + protein N-phospho-L-histidine.</text>
        <dbReference type="EC" id="2.7.13.3"/>
    </reaction>
</comment>
<evidence type="ECO:0000256" key="4">
    <source>
        <dbReference type="ARBA" id="ARBA00022777"/>
    </source>
</evidence>
<keyword evidence="7" id="KW-0547">Nucleotide-binding</keyword>
<dbReference type="SMART" id="SM00387">
    <property type="entry name" value="HATPase_c"/>
    <property type="match status" value="1"/>
</dbReference>
<feature type="domain" description="Histidine kinase" evidence="6">
    <location>
        <begin position="1"/>
        <end position="96"/>
    </location>
</feature>
<dbReference type="PRINTS" id="PR00344">
    <property type="entry name" value="BCTRLSENSOR"/>
</dbReference>
<dbReference type="InterPro" id="IPR004358">
    <property type="entry name" value="Sig_transdc_His_kin-like_C"/>
</dbReference>
<evidence type="ECO:0000256" key="5">
    <source>
        <dbReference type="ARBA" id="ARBA00023012"/>
    </source>
</evidence>
<proteinExistence type="predicted"/>
<reference evidence="7 8" key="1">
    <citation type="journal article" date="2019" name="Int. J. Syst. Evol. Microbiol.">
        <title>The Global Catalogue of Microorganisms (GCM) 10K type strain sequencing project: providing services to taxonomists for standard genome sequencing and annotation.</title>
        <authorList>
            <consortium name="The Broad Institute Genomics Platform"/>
            <consortium name="The Broad Institute Genome Sequencing Center for Infectious Disease"/>
            <person name="Wu L."/>
            <person name="Ma J."/>
        </authorList>
    </citation>
    <scope>NUCLEOTIDE SEQUENCE [LARGE SCALE GENOMIC DNA]</scope>
    <source>
        <strain evidence="7 8">JCM 30072</strain>
    </source>
</reference>
<gene>
    <name evidence="7" type="ORF">ACFQQG_15290</name>
</gene>
<keyword evidence="7" id="KW-0067">ATP-binding</keyword>
<dbReference type="GO" id="GO:0005524">
    <property type="term" value="F:ATP binding"/>
    <property type="evidence" value="ECO:0007669"/>
    <property type="project" value="UniProtKB-KW"/>
</dbReference>
<dbReference type="GO" id="GO:0000160">
    <property type="term" value="P:phosphorelay signal transduction system"/>
    <property type="evidence" value="ECO:0007669"/>
    <property type="project" value="UniProtKB-KW"/>
</dbReference>
<dbReference type="GO" id="GO:0004673">
    <property type="term" value="F:protein histidine kinase activity"/>
    <property type="evidence" value="ECO:0007669"/>
    <property type="project" value="UniProtKB-EC"/>
</dbReference>
<dbReference type="RefSeq" id="WP_382186248.1">
    <property type="nucleotide sequence ID" value="NZ_JBHSZI010000001.1"/>
</dbReference>
<dbReference type="EMBL" id="JBHSZI010000001">
    <property type="protein sequence ID" value="MFC7059284.1"/>
    <property type="molecule type" value="Genomic_DNA"/>
</dbReference>
<dbReference type="InterPro" id="IPR050736">
    <property type="entry name" value="Sensor_HK_Regulatory"/>
</dbReference>
<evidence type="ECO:0000259" key="6">
    <source>
        <dbReference type="PROSITE" id="PS50109"/>
    </source>
</evidence>
<dbReference type="AlphaFoldDB" id="A0ABD5W4I7"/>
<keyword evidence="3" id="KW-0808">Transferase</keyword>
<dbReference type="PANTHER" id="PTHR43711:SF1">
    <property type="entry name" value="HISTIDINE KINASE 1"/>
    <property type="match status" value="1"/>
</dbReference>
<evidence type="ECO:0000256" key="1">
    <source>
        <dbReference type="ARBA" id="ARBA00000085"/>
    </source>
</evidence>
<dbReference type="PROSITE" id="PS50109">
    <property type="entry name" value="HIS_KIN"/>
    <property type="match status" value="1"/>
</dbReference>
<name>A0ABD5W4I7_9EURY</name>
<dbReference type="PANTHER" id="PTHR43711">
    <property type="entry name" value="TWO-COMPONENT HISTIDINE KINASE"/>
    <property type="match status" value="1"/>
</dbReference>
<evidence type="ECO:0000313" key="7">
    <source>
        <dbReference type="EMBL" id="MFC7059284.1"/>
    </source>
</evidence>
<dbReference type="Gene3D" id="3.30.565.10">
    <property type="entry name" value="Histidine kinase-like ATPase, C-terminal domain"/>
    <property type="match status" value="1"/>
</dbReference>